<reference evidence="3 4" key="1">
    <citation type="submission" date="2024-08" db="EMBL/GenBank/DDBJ databases">
        <title>Genome mining of Saccharopolyspora cebuensis PGLac3 from Nigerian medicinal plant.</title>
        <authorList>
            <person name="Ezeobiora C.E."/>
            <person name="Igbokwe N.H."/>
            <person name="Amin D.H."/>
            <person name="Mendie U.E."/>
        </authorList>
    </citation>
    <scope>NUCLEOTIDE SEQUENCE [LARGE SCALE GENOMIC DNA]</scope>
    <source>
        <strain evidence="3 4">PGLac3</strain>
    </source>
</reference>
<keyword evidence="1" id="KW-0472">Membrane</keyword>
<gene>
    <name evidence="3" type="ORF">AB8O55_25340</name>
</gene>
<organism evidence="3 4">
    <name type="scientific">Saccharopolyspora cebuensis</name>
    <dbReference type="NCBI Taxonomy" id="418759"/>
    <lineage>
        <taxon>Bacteria</taxon>
        <taxon>Bacillati</taxon>
        <taxon>Actinomycetota</taxon>
        <taxon>Actinomycetes</taxon>
        <taxon>Pseudonocardiales</taxon>
        <taxon>Pseudonocardiaceae</taxon>
        <taxon>Saccharopolyspora</taxon>
    </lineage>
</organism>
<keyword evidence="4" id="KW-1185">Reference proteome</keyword>
<dbReference type="PANTHER" id="PTHR35007:SF1">
    <property type="entry name" value="PILUS ASSEMBLY PROTEIN"/>
    <property type="match status" value="1"/>
</dbReference>
<proteinExistence type="predicted"/>
<evidence type="ECO:0000313" key="3">
    <source>
        <dbReference type="EMBL" id="MEY8042744.1"/>
    </source>
</evidence>
<evidence type="ECO:0000256" key="1">
    <source>
        <dbReference type="SAM" id="Phobius"/>
    </source>
</evidence>
<dbReference type="RefSeq" id="WP_369775531.1">
    <property type="nucleotide sequence ID" value="NZ_JBGEHV010000064.1"/>
</dbReference>
<feature type="transmembrane region" description="Helical" evidence="1">
    <location>
        <begin position="261"/>
        <end position="278"/>
    </location>
</feature>
<dbReference type="EMBL" id="JBGEHV010000064">
    <property type="protein sequence ID" value="MEY8042744.1"/>
    <property type="molecule type" value="Genomic_DNA"/>
</dbReference>
<evidence type="ECO:0000313" key="4">
    <source>
        <dbReference type="Proteomes" id="UP001564626"/>
    </source>
</evidence>
<feature type="signal peptide" evidence="2">
    <location>
        <begin position="1"/>
        <end position="19"/>
    </location>
</feature>
<sequence>MTLLAVLLGLAFGAGLASAFLAALPEAELHLPAALERTHRGTSPTTSAVVTGLTDRAARSTHPWIRLPEADLDILELSPSRYITQRLRGAALGAAIGTALGLLAAVADLAPGALVPLAALAGAVLGGMLPYFQLRDRAQQRRDSYRRVLAVYLDLVAQERSAGRAATPALREAAEASDHPLLLRIRATVLQAHRLGRTPWDALRDLGTRLKVPELVDVADLADTAADGAAIATSLHTKAASLRHATLSDDTAEANRRSERLTLPVSLLMVAFLGLVLYPTTAQLLTQ</sequence>
<feature type="transmembrane region" description="Helical" evidence="1">
    <location>
        <begin position="113"/>
        <end position="132"/>
    </location>
</feature>
<comment type="caution">
    <text evidence="3">The sequence shown here is derived from an EMBL/GenBank/DDBJ whole genome shotgun (WGS) entry which is preliminary data.</text>
</comment>
<dbReference type="Proteomes" id="UP001564626">
    <property type="component" value="Unassembled WGS sequence"/>
</dbReference>
<name>A0ABV4CTJ6_9PSEU</name>
<protein>
    <submittedName>
        <fullName evidence="3">Pilus assembly protein TadB</fullName>
    </submittedName>
</protein>
<dbReference type="PANTHER" id="PTHR35007">
    <property type="entry name" value="INTEGRAL MEMBRANE PROTEIN-RELATED"/>
    <property type="match status" value="1"/>
</dbReference>
<keyword evidence="2" id="KW-0732">Signal</keyword>
<accession>A0ABV4CTJ6</accession>
<keyword evidence="1" id="KW-0812">Transmembrane</keyword>
<keyword evidence="1" id="KW-1133">Transmembrane helix</keyword>
<feature type="chain" id="PRO_5046987222" evidence="2">
    <location>
        <begin position="20"/>
        <end position="287"/>
    </location>
</feature>
<evidence type="ECO:0000256" key="2">
    <source>
        <dbReference type="SAM" id="SignalP"/>
    </source>
</evidence>